<evidence type="ECO:0000313" key="2">
    <source>
        <dbReference type="EMBL" id="KMS79085.1"/>
    </source>
</evidence>
<comment type="caution">
    <text evidence="2">The sequence shown here is derived from an EMBL/GenBank/DDBJ whole genome shotgun (WGS) entry which is preliminary data.</text>
</comment>
<protein>
    <submittedName>
        <fullName evidence="2">Uncharacterized protein</fullName>
    </submittedName>
</protein>
<proteinExistence type="predicted"/>
<reference evidence="2 3" key="1">
    <citation type="submission" date="2015-06" db="EMBL/GenBank/DDBJ databases">
        <title>Draft genome sequence of Streptomyces leeuwenhoekii C58, which produces the novel lasso peptide, chaxapeptin.</title>
        <authorList>
            <person name="Yi Y."/>
            <person name="Hai D."/>
            <person name="Jaspars M."/>
            <person name="Sheng H."/>
            <person name="Rateb M.E."/>
            <person name="Bull A."/>
            <person name="Goodfellow M."/>
            <person name="Asenjo J.A."/>
            <person name="Ebel R."/>
        </authorList>
    </citation>
    <scope>NUCLEOTIDE SEQUENCE [LARGE SCALE GENOMIC DNA]</scope>
    <source>
        <strain evidence="2 3">C58</strain>
    </source>
</reference>
<sequence length="60" mass="6744">MTTEQLTLDDPQPDQPAEESTDHHPSPADMRRAELRDLRNQHAGPRALRTAHTIPTGSYL</sequence>
<dbReference type="Proteomes" id="UP000037274">
    <property type="component" value="Unassembled WGS sequence"/>
</dbReference>
<feature type="region of interest" description="Disordered" evidence="1">
    <location>
        <begin position="1"/>
        <end position="60"/>
    </location>
</feature>
<evidence type="ECO:0000256" key="1">
    <source>
        <dbReference type="SAM" id="MobiDB-lite"/>
    </source>
</evidence>
<gene>
    <name evidence="2" type="ORF">ACH49_13595</name>
</gene>
<feature type="compositionally biased region" description="Basic and acidic residues" evidence="1">
    <location>
        <begin position="20"/>
        <end position="40"/>
    </location>
</feature>
<keyword evidence="3" id="KW-1185">Reference proteome</keyword>
<accession>A0ABR5HZN7</accession>
<dbReference type="RefSeq" id="WP_048572847.1">
    <property type="nucleotide sequence ID" value="NZ_LFEH01000040.1"/>
</dbReference>
<evidence type="ECO:0000313" key="3">
    <source>
        <dbReference type="Proteomes" id="UP000037274"/>
    </source>
</evidence>
<dbReference type="EMBL" id="LFEH01000040">
    <property type="protein sequence ID" value="KMS79085.1"/>
    <property type="molecule type" value="Genomic_DNA"/>
</dbReference>
<organism evidence="2 3">
    <name type="scientific">Streptomyces leeuwenhoekii</name>
    <dbReference type="NCBI Taxonomy" id="1437453"/>
    <lineage>
        <taxon>Bacteria</taxon>
        <taxon>Bacillati</taxon>
        <taxon>Actinomycetota</taxon>
        <taxon>Actinomycetes</taxon>
        <taxon>Kitasatosporales</taxon>
        <taxon>Streptomycetaceae</taxon>
        <taxon>Streptomyces</taxon>
    </lineage>
</organism>
<name>A0ABR5HZN7_STRLW</name>